<evidence type="ECO:0000313" key="1">
    <source>
        <dbReference type="EMBL" id="PCS22550.1"/>
    </source>
</evidence>
<comment type="caution">
    <text evidence="1">The sequence shown here is derived from an EMBL/GenBank/DDBJ whole genome shotgun (WGS) entry which is preliminary data.</text>
</comment>
<evidence type="ECO:0000313" key="2">
    <source>
        <dbReference type="Proteomes" id="UP000219020"/>
    </source>
</evidence>
<dbReference type="Proteomes" id="UP000219020">
    <property type="component" value="Unassembled WGS sequence"/>
</dbReference>
<dbReference type="AlphaFoldDB" id="A0A2A5T347"/>
<accession>A0A2A5T347</accession>
<protein>
    <recommendedName>
        <fullName evidence="3">Transposase DDE domain-containing protein</fullName>
    </recommendedName>
</protein>
<sequence length="40" mass="4636">MIKLWNRLMIRKRFIIETGLDQLKTYSKSSILGIVVVSAL</sequence>
<evidence type="ECO:0008006" key="3">
    <source>
        <dbReference type="Google" id="ProtNLM"/>
    </source>
</evidence>
<proteinExistence type="predicted"/>
<reference evidence="2" key="1">
    <citation type="submission" date="2017-04" db="EMBL/GenBank/DDBJ databases">
        <title>Genome evolution of the luminous symbionts of deep sea anglerfish.</title>
        <authorList>
            <person name="Hendry T.A."/>
        </authorList>
    </citation>
    <scope>NUCLEOTIDE SEQUENCE [LARGE SCALE GENOMIC DNA]</scope>
</reference>
<dbReference type="EMBL" id="NBYY01000016">
    <property type="protein sequence ID" value="PCS22550.1"/>
    <property type="molecule type" value="Genomic_DNA"/>
</dbReference>
<name>A0A2A5T347_9GAMM</name>
<organism evidence="1 2">
    <name type="scientific">Candidatus Enterovibrio escicola</name>
    <dbReference type="NCBI Taxonomy" id="1927127"/>
    <lineage>
        <taxon>Bacteria</taxon>
        <taxon>Pseudomonadati</taxon>
        <taxon>Pseudomonadota</taxon>
        <taxon>Gammaproteobacteria</taxon>
        <taxon>Vibrionales</taxon>
        <taxon>Vibrionaceae</taxon>
        <taxon>Enterovibrio</taxon>
    </lineage>
</organism>
<keyword evidence="2" id="KW-1185">Reference proteome</keyword>
<gene>
    <name evidence="1" type="ORF">BTN49_1771</name>
</gene>